<feature type="region of interest" description="Disordered" evidence="1">
    <location>
        <begin position="83"/>
        <end position="103"/>
    </location>
</feature>
<reference evidence="2 3" key="1">
    <citation type="submission" date="2024-01" db="EMBL/GenBank/DDBJ databases">
        <title>The genomes of 5 underutilized Papilionoideae crops provide insights into root nodulation and disease resistanc.</title>
        <authorList>
            <person name="Yuan L."/>
        </authorList>
    </citation>
    <scope>NUCLEOTIDE SEQUENCE [LARGE SCALE GENOMIC DNA]</scope>
    <source>
        <strain evidence="2">ZHUSHIDOU_FW_LH</strain>
        <tissue evidence="2">Leaf</tissue>
    </source>
</reference>
<evidence type="ECO:0000313" key="3">
    <source>
        <dbReference type="Proteomes" id="UP001372338"/>
    </source>
</evidence>
<dbReference type="AlphaFoldDB" id="A0AAN9ELW1"/>
<feature type="region of interest" description="Disordered" evidence="1">
    <location>
        <begin position="1"/>
        <end position="31"/>
    </location>
</feature>
<feature type="compositionally biased region" description="Low complexity" evidence="1">
    <location>
        <begin position="1"/>
        <end position="26"/>
    </location>
</feature>
<evidence type="ECO:0000256" key="1">
    <source>
        <dbReference type="SAM" id="MobiDB-lite"/>
    </source>
</evidence>
<organism evidence="2 3">
    <name type="scientific">Crotalaria pallida</name>
    <name type="common">Smooth rattlebox</name>
    <name type="synonym">Crotalaria striata</name>
    <dbReference type="NCBI Taxonomy" id="3830"/>
    <lineage>
        <taxon>Eukaryota</taxon>
        <taxon>Viridiplantae</taxon>
        <taxon>Streptophyta</taxon>
        <taxon>Embryophyta</taxon>
        <taxon>Tracheophyta</taxon>
        <taxon>Spermatophyta</taxon>
        <taxon>Magnoliopsida</taxon>
        <taxon>eudicotyledons</taxon>
        <taxon>Gunneridae</taxon>
        <taxon>Pentapetalae</taxon>
        <taxon>rosids</taxon>
        <taxon>fabids</taxon>
        <taxon>Fabales</taxon>
        <taxon>Fabaceae</taxon>
        <taxon>Papilionoideae</taxon>
        <taxon>50 kb inversion clade</taxon>
        <taxon>genistoids sensu lato</taxon>
        <taxon>core genistoids</taxon>
        <taxon>Crotalarieae</taxon>
        <taxon>Crotalaria</taxon>
    </lineage>
</organism>
<evidence type="ECO:0000313" key="2">
    <source>
        <dbReference type="EMBL" id="KAK7259596.1"/>
    </source>
</evidence>
<comment type="caution">
    <text evidence="2">The sequence shown here is derived from an EMBL/GenBank/DDBJ whole genome shotgun (WGS) entry which is preliminary data.</text>
</comment>
<proteinExistence type="predicted"/>
<dbReference type="Proteomes" id="UP001372338">
    <property type="component" value="Unassembled WGS sequence"/>
</dbReference>
<sequence length="208" mass="22843">MASESSNESSDSSRTISNSPLSSLISPSPPPHPKTFKCIECFSPFPNRDLLGKHHREDEPCSIKQKIRNMNKTSLNMIGNFVPVLQPQPPPPSPPTPPPADNERTLATPFLITNPAGENVISGGVDFLIRFHPYLRQDYNPLSALATYDCCPSPDNRTLDLISQMEPTRNFLCLIENQPVGPSGNAAYGANAPTPRRSIWPVDLTLKL</sequence>
<accession>A0AAN9ELW1</accession>
<protein>
    <submittedName>
        <fullName evidence="2">Uncharacterized protein</fullName>
    </submittedName>
</protein>
<feature type="compositionally biased region" description="Pro residues" evidence="1">
    <location>
        <begin position="86"/>
        <end position="100"/>
    </location>
</feature>
<gene>
    <name evidence="2" type="ORF">RIF29_25205</name>
</gene>
<name>A0AAN9ELW1_CROPI</name>
<keyword evidence="3" id="KW-1185">Reference proteome</keyword>
<dbReference type="EMBL" id="JAYWIO010000005">
    <property type="protein sequence ID" value="KAK7259596.1"/>
    <property type="molecule type" value="Genomic_DNA"/>
</dbReference>